<dbReference type="PROSITE" id="PS50928">
    <property type="entry name" value="ABC_TM1"/>
    <property type="match status" value="1"/>
</dbReference>
<dbReference type="EMBL" id="JAFBEC010000003">
    <property type="protein sequence ID" value="MBM7632324.1"/>
    <property type="molecule type" value="Genomic_DNA"/>
</dbReference>
<comment type="subcellular location">
    <subcellularLocation>
        <location evidence="1">Membrane</location>
        <topology evidence="1">Multi-pass membrane protein</topology>
    </subcellularLocation>
</comment>
<keyword evidence="7 9" id="KW-0472">Membrane</keyword>
<keyword evidence="4 9" id="KW-0812">Transmembrane</keyword>
<protein>
    <recommendedName>
        <fullName evidence="9">Sulfate transport system permease protein CysT</fullName>
    </recommendedName>
</protein>
<evidence type="ECO:0000256" key="2">
    <source>
        <dbReference type="ARBA" id="ARBA00011779"/>
    </source>
</evidence>
<feature type="transmembrane region" description="Helical" evidence="9">
    <location>
        <begin position="207"/>
        <end position="228"/>
    </location>
</feature>
<comment type="function">
    <text evidence="8">Part of the ABC transporter complex CysAWTP (TC 3.A.1.6.1) involved in sulfate/thiosulfate import. Probably responsible for the translocation of the substrate across the membrane.</text>
</comment>
<keyword evidence="3 9" id="KW-0813">Transport</keyword>
<feature type="domain" description="ABC transmembrane type-1" evidence="10">
    <location>
        <begin position="55"/>
        <end position="256"/>
    </location>
</feature>
<evidence type="ECO:0000256" key="6">
    <source>
        <dbReference type="ARBA" id="ARBA00023032"/>
    </source>
</evidence>
<dbReference type="PANTHER" id="PTHR30406:SF8">
    <property type="entry name" value="SULFATE TRANSPORT SYSTEM PERMEASE PROTEIN CYST"/>
    <property type="match status" value="1"/>
</dbReference>
<dbReference type="CDD" id="cd06261">
    <property type="entry name" value="TM_PBP2"/>
    <property type="match status" value="1"/>
</dbReference>
<comment type="function">
    <text evidence="9">Part of the ABC transporter complex (TC 3.A.1.6.1) involved in sulfate/thiosulfate import.</text>
</comment>
<evidence type="ECO:0000256" key="5">
    <source>
        <dbReference type="ARBA" id="ARBA00022989"/>
    </source>
</evidence>
<proteinExistence type="inferred from homology"/>
<dbReference type="InterPro" id="IPR035906">
    <property type="entry name" value="MetI-like_sf"/>
</dbReference>
<name>A0ABS2PAJ2_9BACL</name>
<feature type="transmembrane region" description="Helical" evidence="9">
    <location>
        <begin position="53"/>
        <end position="81"/>
    </location>
</feature>
<feature type="transmembrane region" description="Helical" evidence="9">
    <location>
        <begin position="127"/>
        <end position="151"/>
    </location>
</feature>
<comment type="similarity">
    <text evidence="9">Belongs to the binding-protein-dependent transport system permease family. CysTW subfamily.</text>
</comment>
<comment type="subunit">
    <text evidence="2">The complex is composed of two ATP-binding proteins (CysA), two transmembrane proteins (CysT and CysW) and a solute-binding protein (CysP).</text>
</comment>
<keyword evidence="6 9" id="KW-0764">Sulfate transport</keyword>
<evidence type="ECO:0000256" key="7">
    <source>
        <dbReference type="ARBA" id="ARBA00023136"/>
    </source>
</evidence>
<dbReference type="Pfam" id="PF00528">
    <property type="entry name" value="BPD_transp_1"/>
    <property type="match status" value="1"/>
</dbReference>
<evidence type="ECO:0000256" key="4">
    <source>
        <dbReference type="ARBA" id="ARBA00022692"/>
    </source>
</evidence>
<feature type="transmembrane region" description="Helical" evidence="9">
    <location>
        <begin position="93"/>
        <end position="115"/>
    </location>
</feature>
<dbReference type="PANTHER" id="PTHR30406">
    <property type="entry name" value="SULFATE TRANSPORT SYSTEM PERMEASE PROTEIN"/>
    <property type="match status" value="1"/>
</dbReference>
<accession>A0ABS2PAJ2</accession>
<dbReference type="InterPro" id="IPR005667">
    <property type="entry name" value="Sulph_transpt2"/>
</dbReference>
<dbReference type="SUPFAM" id="SSF161098">
    <property type="entry name" value="MetI-like"/>
    <property type="match status" value="1"/>
</dbReference>
<evidence type="ECO:0000256" key="3">
    <source>
        <dbReference type="ARBA" id="ARBA00022448"/>
    </source>
</evidence>
<dbReference type="RefSeq" id="WP_204696484.1">
    <property type="nucleotide sequence ID" value="NZ_JAFBEC010000003.1"/>
</dbReference>
<feature type="transmembrane region" description="Helical" evidence="9">
    <location>
        <begin position="12"/>
        <end position="33"/>
    </location>
</feature>
<feature type="transmembrane region" description="Helical" evidence="9">
    <location>
        <begin position="240"/>
        <end position="265"/>
    </location>
</feature>
<evidence type="ECO:0000313" key="11">
    <source>
        <dbReference type="EMBL" id="MBM7632324.1"/>
    </source>
</evidence>
<gene>
    <name evidence="11" type="ORF">JOD17_001417</name>
</gene>
<feature type="transmembrane region" description="Helical" evidence="9">
    <location>
        <begin position="179"/>
        <end position="201"/>
    </location>
</feature>
<evidence type="ECO:0000256" key="9">
    <source>
        <dbReference type="RuleBase" id="RU366001"/>
    </source>
</evidence>
<dbReference type="Gene3D" id="1.10.3720.10">
    <property type="entry name" value="MetI-like"/>
    <property type="match status" value="1"/>
</dbReference>
<dbReference type="InterPro" id="IPR011865">
    <property type="entry name" value="CysT_permease"/>
</dbReference>
<dbReference type="Proteomes" id="UP000741863">
    <property type="component" value="Unassembled WGS sequence"/>
</dbReference>
<keyword evidence="5 9" id="KW-1133">Transmembrane helix</keyword>
<evidence type="ECO:0000256" key="8">
    <source>
        <dbReference type="ARBA" id="ARBA00025323"/>
    </source>
</evidence>
<dbReference type="NCBIfam" id="TIGR00969">
    <property type="entry name" value="3a0106s02"/>
    <property type="match status" value="1"/>
</dbReference>
<reference evidence="11 12" key="1">
    <citation type="submission" date="2021-01" db="EMBL/GenBank/DDBJ databases">
        <title>Genomic Encyclopedia of Type Strains, Phase IV (KMG-IV): sequencing the most valuable type-strain genomes for metagenomic binning, comparative biology and taxonomic classification.</title>
        <authorList>
            <person name="Goeker M."/>
        </authorList>
    </citation>
    <scope>NUCLEOTIDE SEQUENCE [LARGE SCALE GENOMIC DNA]</scope>
    <source>
        <strain evidence="11 12">DSM 25540</strain>
    </source>
</reference>
<keyword evidence="12" id="KW-1185">Reference proteome</keyword>
<dbReference type="InterPro" id="IPR000515">
    <property type="entry name" value="MetI-like"/>
</dbReference>
<evidence type="ECO:0000259" key="10">
    <source>
        <dbReference type="PROSITE" id="PS50928"/>
    </source>
</evidence>
<sequence length="278" mass="30317">MKRTLPGFPLSFGFMMFYMSFIVFIPLIALVWYTMGSGWEAFWNAITDPRLFAALRLSFSASFIAAIINGVFGLLIAWVLVRYDFFGKRIMDGMIDLPFALPTAVAGIALTSLYAENGWIGSLLAPLGIQVAFTPIGVTIALTFIGLPFVVRMVEPVLRSLDQETEEAAGLLGASPFTIFNTVLLPLLTPAILAGMTLAFARALGEYGSVVFIAGNIPMQTEIVPLLIMNKLEQFDYAGATAIATVMLALSFLLLLGANILQWWLSRKLGQKVVDSSR</sequence>
<organism evidence="11 12">
    <name type="scientific">Geomicrobium sediminis</name>
    <dbReference type="NCBI Taxonomy" id="1347788"/>
    <lineage>
        <taxon>Bacteria</taxon>
        <taxon>Bacillati</taxon>
        <taxon>Bacillota</taxon>
        <taxon>Bacilli</taxon>
        <taxon>Bacillales</taxon>
        <taxon>Geomicrobium</taxon>
    </lineage>
</organism>
<evidence type="ECO:0000313" key="12">
    <source>
        <dbReference type="Proteomes" id="UP000741863"/>
    </source>
</evidence>
<dbReference type="NCBIfam" id="TIGR02139">
    <property type="entry name" value="permease_CysT"/>
    <property type="match status" value="1"/>
</dbReference>
<comment type="caution">
    <text evidence="11">The sequence shown here is derived from an EMBL/GenBank/DDBJ whole genome shotgun (WGS) entry which is preliminary data.</text>
</comment>
<evidence type="ECO:0000256" key="1">
    <source>
        <dbReference type="ARBA" id="ARBA00004141"/>
    </source>
</evidence>